<dbReference type="SUPFAM" id="SSF74942">
    <property type="entry name" value="YhbC-like, C-terminal domain"/>
    <property type="match status" value="1"/>
</dbReference>
<comment type="function">
    <text evidence="3">Required for maturation of 30S ribosomal subunits.</text>
</comment>
<evidence type="ECO:0000259" key="5">
    <source>
        <dbReference type="Pfam" id="PF17384"/>
    </source>
</evidence>
<dbReference type="PANTHER" id="PTHR33867">
    <property type="entry name" value="RIBOSOME MATURATION FACTOR RIMP"/>
    <property type="match status" value="1"/>
</dbReference>
<dbReference type="SUPFAM" id="SSF75420">
    <property type="entry name" value="YhbC-like, N-terminal domain"/>
    <property type="match status" value="1"/>
</dbReference>
<dbReference type="InterPro" id="IPR035956">
    <property type="entry name" value="RimP_N_sf"/>
</dbReference>
<evidence type="ECO:0000259" key="4">
    <source>
        <dbReference type="Pfam" id="PF02576"/>
    </source>
</evidence>
<dbReference type="NCBIfam" id="NF000927">
    <property type="entry name" value="PRK00092.1-1"/>
    <property type="match status" value="1"/>
</dbReference>
<dbReference type="Pfam" id="PF02576">
    <property type="entry name" value="RimP_N"/>
    <property type="match status" value="1"/>
</dbReference>
<dbReference type="Proteomes" id="UP000267187">
    <property type="component" value="Unassembled WGS sequence"/>
</dbReference>
<organism evidence="6 7">
    <name type="scientific">Umboniibacter marinipuniceus</name>
    <dbReference type="NCBI Taxonomy" id="569599"/>
    <lineage>
        <taxon>Bacteria</taxon>
        <taxon>Pseudomonadati</taxon>
        <taxon>Pseudomonadota</taxon>
        <taxon>Gammaproteobacteria</taxon>
        <taxon>Cellvibrionales</taxon>
        <taxon>Cellvibrionaceae</taxon>
        <taxon>Umboniibacter</taxon>
    </lineage>
</organism>
<protein>
    <recommendedName>
        <fullName evidence="3">Ribosome maturation factor RimP</fullName>
    </recommendedName>
</protein>
<dbReference type="InterPro" id="IPR028998">
    <property type="entry name" value="RimP_C"/>
</dbReference>
<dbReference type="HAMAP" id="MF_01077">
    <property type="entry name" value="RimP"/>
    <property type="match status" value="1"/>
</dbReference>
<reference evidence="6 7" key="1">
    <citation type="submission" date="2018-10" db="EMBL/GenBank/DDBJ databases">
        <title>Genomic Encyclopedia of Type Strains, Phase IV (KMG-IV): sequencing the most valuable type-strain genomes for metagenomic binning, comparative biology and taxonomic classification.</title>
        <authorList>
            <person name="Goeker M."/>
        </authorList>
    </citation>
    <scope>NUCLEOTIDE SEQUENCE [LARGE SCALE GENOMIC DNA]</scope>
    <source>
        <strain evidence="6 7">DSM 25080</strain>
    </source>
</reference>
<keyword evidence="1 3" id="KW-0963">Cytoplasm</keyword>
<gene>
    <name evidence="3" type="primary">rimP</name>
    <name evidence="6" type="ORF">DFR27_1453</name>
</gene>
<evidence type="ECO:0000256" key="2">
    <source>
        <dbReference type="ARBA" id="ARBA00022517"/>
    </source>
</evidence>
<dbReference type="Gene3D" id="3.30.300.70">
    <property type="entry name" value="RimP-like superfamily, N-terminal"/>
    <property type="match status" value="1"/>
</dbReference>
<dbReference type="FunFam" id="3.30.300.70:FF:000001">
    <property type="entry name" value="Ribosome maturation factor RimP"/>
    <property type="match status" value="1"/>
</dbReference>
<name>A0A3M0A680_9GAMM</name>
<proteinExistence type="inferred from homology"/>
<accession>A0A3M0A680</accession>
<dbReference type="RefSeq" id="WP_121876987.1">
    <property type="nucleotide sequence ID" value="NZ_REFJ01000003.1"/>
</dbReference>
<dbReference type="InterPro" id="IPR036847">
    <property type="entry name" value="RimP_C_sf"/>
</dbReference>
<keyword evidence="7" id="KW-1185">Reference proteome</keyword>
<dbReference type="PANTHER" id="PTHR33867:SF1">
    <property type="entry name" value="RIBOSOME MATURATION FACTOR RIMP"/>
    <property type="match status" value="1"/>
</dbReference>
<dbReference type="InterPro" id="IPR028989">
    <property type="entry name" value="RimP_N"/>
</dbReference>
<feature type="domain" description="Ribosome maturation factor RimP C-terminal" evidence="5">
    <location>
        <begin position="88"/>
        <end position="153"/>
    </location>
</feature>
<sequence length="155" mass="17190">MAGTKADKLEALLAPVVEALGCELWTLEYLSKGKDVTLRLYIDRPEVGVSLEDCERVSRQVSSVMDVEDPISGEYTLEVSSPGLDRPLVKLSHYQGSVGEKIKLQLRMAFEGRRKYQGIIVGIEGDEVVLHVDGEELVFPIESIEKAKVIPTFNN</sequence>
<keyword evidence="2 3" id="KW-0690">Ribosome biogenesis</keyword>
<dbReference type="CDD" id="cd01734">
    <property type="entry name" value="YlxS_C"/>
    <property type="match status" value="1"/>
</dbReference>
<evidence type="ECO:0000313" key="7">
    <source>
        <dbReference type="Proteomes" id="UP000267187"/>
    </source>
</evidence>
<dbReference type="OrthoDB" id="9805006at2"/>
<feature type="domain" description="Ribosome maturation factor RimP N-terminal" evidence="4">
    <location>
        <begin position="12"/>
        <end position="85"/>
    </location>
</feature>
<evidence type="ECO:0000256" key="3">
    <source>
        <dbReference type="HAMAP-Rule" id="MF_01077"/>
    </source>
</evidence>
<dbReference type="InterPro" id="IPR003728">
    <property type="entry name" value="Ribosome_maturation_RimP"/>
</dbReference>
<dbReference type="EMBL" id="REFJ01000003">
    <property type="protein sequence ID" value="RMA80096.1"/>
    <property type="molecule type" value="Genomic_DNA"/>
</dbReference>
<comment type="subcellular location">
    <subcellularLocation>
        <location evidence="3">Cytoplasm</location>
    </subcellularLocation>
</comment>
<evidence type="ECO:0000313" key="6">
    <source>
        <dbReference type="EMBL" id="RMA80096.1"/>
    </source>
</evidence>
<dbReference type="GO" id="GO:0005829">
    <property type="term" value="C:cytosol"/>
    <property type="evidence" value="ECO:0007669"/>
    <property type="project" value="TreeGrafter"/>
</dbReference>
<dbReference type="Gene3D" id="2.30.30.180">
    <property type="entry name" value="Ribosome maturation factor RimP, C-terminal domain"/>
    <property type="match status" value="1"/>
</dbReference>
<comment type="caution">
    <text evidence="6">The sequence shown here is derived from an EMBL/GenBank/DDBJ whole genome shotgun (WGS) entry which is preliminary data.</text>
</comment>
<dbReference type="GO" id="GO:0000028">
    <property type="term" value="P:ribosomal small subunit assembly"/>
    <property type="evidence" value="ECO:0007669"/>
    <property type="project" value="TreeGrafter"/>
</dbReference>
<dbReference type="GO" id="GO:0006412">
    <property type="term" value="P:translation"/>
    <property type="evidence" value="ECO:0007669"/>
    <property type="project" value="TreeGrafter"/>
</dbReference>
<dbReference type="Pfam" id="PF17384">
    <property type="entry name" value="DUF150_C"/>
    <property type="match status" value="1"/>
</dbReference>
<dbReference type="AlphaFoldDB" id="A0A3M0A680"/>
<evidence type="ECO:0000256" key="1">
    <source>
        <dbReference type="ARBA" id="ARBA00022490"/>
    </source>
</evidence>
<comment type="similarity">
    <text evidence="3">Belongs to the RimP family.</text>
</comment>